<sequence length="185" mass="19128">MVKIASTLLVLLPFVGTALTRSISLLPRDLAQVNADLKELSTKIDTLDSALTAYPTSGNLIQALAIHNDALAVASSLSKTTQDVTTTGPVSDNDSTNILNTVQGKVPTIKRALTTIVAKKSGFTSLPVSGVPALIKQDLGWLSGNTTALANALITNAPPFLVANATALKKDVEAAFATAIAAYSQ</sequence>
<gene>
    <name evidence="2" type="ORF">CPB83DRAFT_798043</name>
</gene>
<accession>A0A9P6E8A0</accession>
<dbReference type="OrthoDB" id="3485059at2759"/>
<dbReference type="AlphaFoldDB" id="A0A9P6E8A0"/>
<dbReference type="PANTHER" id="PTHR38123">
    <property type="entry name" value="CELL WALL SERINE-THREONINE-RICH GALACTOMANNOPROTEIN MP1 (AFU_ORTHOLOGUE AFUA_4G03240)"/>
    <property type="match status" value="1"/>
</dbReference>
<reference evidence="2" key="1">
    <citation type="submission" date="2020-11" db="EMBL/GenBank/DDBJ databases">
        <authorList>
            <consortium name="DOE Joint Genome Institute"/>
            <person name="Ahrendt S."/>
            <person name="Riley R."/>
            <person name="Andreopoulos W."/>
            <person name="Labutti K."/>
            <person name="Pangilinan J."/>
            <person name="Ruiz-Duenas F.J."/>
            <person name="Barrasa J.M."/>
            <person name="Sanchez-Garcia M."/>
            <person name="Camarero S."/>
            <person name="Miyauchi S."/>
            <person name="Serrano A."/>
            <person name="Linde D."/>
            <person name="Babiker R."/>
            <person name="Drula E."/>
            <person name="Ayuso-Fernandez I."/>
            <person name="Pacheco R."/>
            <person name="Padilla G."/>
            <person name="Ferreira P."/>
            <person name="Barriuso J."/>
            <person name="Kellner H."/>
            <person name="Castanera R."/>
            <person name="Alfaro M."/>
            <person name="Ramirez L."/>
            <person name="Pisabarro A.G."/>
            <person name="Kuo A."/>
            <person name="Tritt A."/>
            <person name="Lipzen A."/>
            <person name="He G."/>
            <person name="Yan M."/>
            <person name="Ng V."/>
            <person name="Cullen D."/>
            <person name="Martin F."/>
            <person name="Rosso M.-N."/>
            <person name="Henrissat B."/>
            <person name="Hibbett D."/>
            <person name="Martinez A.T."/>
            <person name="Grigoriev I.V."/>
        </authorList>
    </citation>
    <scope>NUCLEOTIDE SEQUENCE</scope>
    <source>
        <strain evidence="2">CBS 506.95</strain>
    </source>
</reference>
<evidence type="ECO:0000313" key="2">
    <source>
        <dbReference type="EMBL" id="KAF9524354.1"/>
    </source>
</evidence>
<dbReference type="PANTHER" id="PTHR38123:SF1">
    <property type="entry name" value="HYDROPHOBIC SURFACE BINDING PROTEIN"/>
    <property type="match status" value="1"/>
</dbReference>
<keyword evidence="3" id="KW-1185">Reference proteome</keyword>
<dbReference type="GO" id="GO:0005576">
    <property type="term" value="C:extracellular region"/>
    <property type="evidence" value="ECO:0007669"/>
    <property type="project" value="TreeGrafter"/>
</dbReference>
<dbReference type="EMBL" id="MU157900">
    <property type="protein sequence ID" value="KAF9524354.1"/>
    <property type="molecule type" value="Genomic_DNA"/>
</dbReference>
<feature type="chain" id="PRO_5040455537" evidence="1">
    <location>
        <begin position="21"/>
        <end position="185"/>
    </location>
</feature>
<protein>
    <submittedName>
        <fullName evidence="2">Hydrophobic surface binding protein A-domain-containing protein</fullName>
    </submittedName>
</protein>
<dbReference type="Gene3D" id="1.20.1280.140">
    <property type="match status" value="1"/>
</dbReference>
<dbReference type="InterPro" id="IPR021054">
    <property type="entry name" value="Cell_wall_mannoprotein_1"/>
</dbReference>
<dbReference type="Proteomes" id="UP000807306">
    <property type="component" value="Unassembled WGS sequence"/>
</dbReference>
<keyword evidence="1" id="KW-0732">Signal</keyword>
<comment type="caution">
    <text evidence="2">The sequence shown here is derived from an EMBL/GenBank/DDBJ whole genome shotgun (WGS) entry which is preliminary data.</text>
</comment>
<name>A0A9P6E8A0_9AGAR</name>
<organism evidence="2 3">
    <name type="scientific">Crepidotus variabilis</name>
    <dbReference type="NCBI Taxonomy" id="179855"/>
    <lineage>
        <taxon>Eukaryota</taxon>
        <taxon>Fungi</taxon>
        <taxon>Dikarya</taxon>
        <taxon>Basidiomycota</taxon>
        <taxon>Agaricomycotina</taxon>
        <taxon>Agaricomycetes</taxon>
        <taxon>Agaricomycetidae</taxon>
        <taxon>Agaricales</taxon>
        <taxon>Agaricineae</taxon>
        <taxon>Crepidotaceae</taxon>
        <taxon>Crepidotus</taxon>
    </lineage>
</organism>
<proteinExistence type="predicted"/>
<evidence type="ECO:0000313" key="3">
    <source>
        <dbReference type="Proteomes" id="UP000807306"/>
    </source>
</evidence>
<dbReference type="Pfam" id="PF12296">
    <property type="entry name" value="HsbA"/>
    <property type="match status" value="1"/>
</dbReference>
<feature type="signal peptide" evidence="1">
    <location>
        <begin position="1"/>
        <end position="20"/>
    </location>
</feature>
<evidence type="ECO:0000256" key="1">
    <source>
        <dbReference type="SAM" id="SignalP"/>
    </source>
</evidence>